<name>A0A917ZRT2_9ACTN</name>
<dbReference type="PANTHER" id="PTHR44591">
    <property type="entry name" value="STRESS RESPONSE REGULATOR PROTEIN 1"/>
    <property type="match status" value="1"/>
</dbReference>
<gene>
    <name evidence="5" type="ORF">GCM10012280_34910</name>
</gene>
<evidence type="ECO:0000256" key="2">
    <source>
        <dbReference type="PROSITE-ProRule" id="PRU00169"/>
    </source>
</evidence>
<feature type="region of interest" description="Disordered" evidence="3">
    <location>
        <begin position="394"/>
        <end position="417"/>
    </location>
</feature>
<evidence type="ECO:0000313" key="5">
    <source>
        <dbReference type="EMBL" id="GGO90120.1"/>
    </source>
</evidence>
<feature type="compositionally biased region" description="Basic and acidic residues" evidence="3">
    <location>
        <begin position="395"/>
        <end position="411"/>
    </location>
</feature>
<sequence length="417" mass="46342">MGELRPLGAGLTNESRAFAEALRQLFAGLEVSVRRYAARRYRDAGTLSRYLSGTRIPPWEFVVDLFQDVAEHHRAAPTPQAMSLMRELHRAAVQTGGSASHAMDLLQTQLAQADREARRSTVQEEALSEVLLDRKHRIADLQVRLNRMEAAWADGQRSADAVELHLKDREQLTQERDMLLSEVQRLTEELEVARQRALLAESRCELLERQLATVEEQQSTVRRAGEPEPGPRPDSGAAPAMVPEPAAVADVPAPHRLRAPAGPQPRILIVDDQPNNLLALSEVLSALHYEIVAATSGTEALKALLEQDDFAVILLDVQMPDMDGYETAAHIKRRARTRHIPIIFLTAMGSDSEHATRGYAAGAVDYIAKPFDPWALRAKVSVFTEMFIERVSYGQREEADAPRGTADKPPIEQELDQ</sequence>
<dbReference type="Pfam" id="PF00072">
    <property type="entry name" value="Response_reg"/>
    <property type="match status" value="1"/>
</dbReference>
<feature type="domain" description="Response regulatory" evidence="4">
    <location>
        <begin position="266"/>
        <end position="384"/>
    </location>
</feature>
<dbReference type="SUPFAM" id="SSF52172">
    <property type="entry name" value="CheY-like"/>
    <property type="match status" value="1"/>
</dbReference>
<dbReference type="EMBL" id="BMMS01000014">
    <property type="protein sequence ID" value="GGO90120.1"/>
    <property type="molecule type" value="Genomic_DNA"/>
</dbReference>
<dbReference type="InterPro" id="IPR011006">
    <property type="entry name" value="CheY-like_superfamily"/>
</dbReference>
<reference evidence="5" key="2">
    <citation type="submission" date="2020-09" db="EMBL/GenBank/DDBJ databases">
        <authorList>
            <person name="Sun Q."/>
            <person name="Zhou Y."/>
        </authorList>
    </citation>
    <scope>NUCLEOTIDE SEQUENCE</scope>
    <source>
        <strain evidence="5">CGMCC 4.7201</strain>
    </source>
</reference>
<evidence type="ECO:0000256" key="1">
    <source>
        <dbReference type="ARBA" id="ARBA00022553"/>
    </source>
</evidence>
<dbReference type="Proteomes" id="UP000641932">
    <property type="component" value="Unassembled WGS sequence"/>
</dbReference>
<reference evidence="5" key="1">
    <citation type="journal article" date="2014" name="Int. J. Syst. Evol. Microbiol.">
        <title>Complete genome sequence of Corynebacterium casei LMG S-19264T (=DSM 44701T), isolated from a smear-ripened cheese.</title>
        <authorList>
            <consortium name="US DOE Joint Genome Institute (JGI-PGF)"/>
            <person name="Walter F."/>
            <person name="Albersmeier A."/>
            <person name="Kalinowski J."/>
            <person name="Ruckert C."/>
        </authorList>
    </citation>
    <scope>NUCLEOTIDE SEQUENCE</scope>
    <source>
        <strain evidence="5">CGMCC 4.7201</strain>
    </source>
</reference>
<comment type="caution">
    <text evidence="5">The sequence shown here is derived from an EMBL/GenBank/DDBJ whole genome shotgun (WGS) entry which is preliminary data.</text>
</comment>
<proteinExistence type="predicted"/>
<dbReference type="PANTHER" id="PTHR44591:SF3">
    <property type="entry name" value="RESPONSE REGULATORY DOMAIN-CONTAINING PROTEIN"/>
    <property type="match status" value="1"/>
</dbReference>
<evidence type="ECO:0000256" key="3">
    <source>
        <dbReference type="SAM" id="MobiDB-lite"/>
    </source>
</evidence>
<dbReference type="InterPro" id="IPR001789">
    <property type="entry name" value="Sig_transdc_resp-reg_receiver"/>
</dbReference>
<dbReference type="GO" id="GO:0000160">
    <property type="term" value="P:phosphorelay signal transduction system"/>
    <property type="evidence" value="ECO:0007669"/>
    <property type="project" value="InterPro"/>
</dbReference>
<keyword evidence="1 2" id="KW-0597">Phosphoprotein</keyword>
<dbReference type="SMART" id="SM00448">
    <property type="entry name" value="REC"/>
    <property type="match status" value="1"/>
</dbReference>
<feature type="modified residue" description="4-aspartylphosphate" evidence="2">
    <location>
        <position position="316"/>
    </location>
</feature>
<organism evidence="5 6">
    <name type="scientific">Wenjunlia tyrosinilytica</name>
    <dbReference type="NCBI Taxonomy" id="1544741"/>
    <lineage>
        <taxon>Bacteria</taxon>
        <taxon>Bacillati</taxon>
        <taxon>Actinomycetota</taxon>
        <taxon>Actinomycetes</taxon>
        <taxon>Kitasatosporales</taxon>
        <taxon>Streptomycetaceae</taxon>
        <taxon>Wenjunlia</taxon>
    </lineage>
</organism>
<dbReference type="InterPro" id="IPR050595">
    <property type="entry name" value="Bact_response_regulator"/>
</dbReference>
<dbReference type="RefSeq" id="WP_189132615.1">
    <property type="nucleotide sequence ID" value="NZ_BMMS01000014.1"/>
</dbReference>
<evidence type="ECO:0000313" key="6">
    <source>
        <dbReference type="Proteomes" id="UP000641932"/>
    </source>
</evidence>
<dbReference type="PROSITE" id="PS50110">
    <property type="entry name" value="RESPONSE_REGULATORY"/>
    <property type="match status" value="1"/>
</dbReference>
<feature type="region of interest" description="Disordered" evidence="3">
    <location>
        <begin position="215"/>
        <end position="240"/>
    </location>
</feature>
<accession>A0A917ZRT2</accession>
<keyword evidence="6" id="KW-1185">Reference proteome</keyword>
<evidence type="ECO:0000259" key="4">
    <source>
        <dbReference type="PROSITE" id="PS50110"/>
    </source>
</evidence>
<dbReference type="AlphaFoldDB" id="A0A917ZRT2"/>
<protein>
    <recommendedName>
        <fullName evidence="4">Response regulatory domain-containing protein</fullName>
    </recommendedName>
</protein>
<dbReference type="Gene3D" id="3.40.50.2300">
    <property type="match status" value="1"/>
</dbReference>